<evidence type="ECO:0000259" key="6">
    <source>
        <dbReference type="PROSITE" id="PS50977"/>
    </source>
</evidence>
<evidence type="ECO:0000256" key="5">
    <source>
        <dbReference type="SAM" id="MobiDB-lite"/>
    </source>
</evidence>
<dbReference type="InterPro" id="IPR004111">
    <property type="entry name" value="Repressor_TetR_C"/>
</dbReference>
<dbReference type="Proteomes" id="UP000763557">
    <property type="component" value="Unassembled WGS sequence"/>
</dbReference>
<protein>
    <submittedName>
        <fullName evidence="7">Tetracycline repressor protein class A</fullName>
    </submittedName>
</protein>
<feature type="domain" description="HTH tetR-type" evidence="6">
    <location>
        <begin position="57"/>
        <end position="117"/>
    </location>
</feature>
<dbReference type="InterPro" id="IPR009057">
    <property type="entry name" value="Homeodomain-like_sf"/>
</dbReference>
<dbReference type="Pfam" id="PF00440">
    <property type="entry name" value="TetR_N"/>
    <property type="match status" value="1"/>
</dbReference>
<dbReference type="InterPro" id="IPR050109">
    <property type="entry name" value="HTH-type_TetR-like_transc_reg"/>
</dbReference>
<dbReference type="SUPFAM" id="SSF48498">
    <property type="entry name" value="Tetracyclin repressor-like, C-terminal domain"/>
    <property type="match status" value="1"/>
</dbReference>
<comment type="caution">
    <text evidence="7">The sequence shown here is derived from an EMBL/GenBank/DDBJ whole genome shotgun (WGS) entry which is preliminary data.</text>
</comment>
<keyword evidence="2 4" id="KW-0238">DNA-binding</keyword>
<gene>
    <name evidence="7" type="ORF">GC106_85880</name>
</gene>
<reference evidence="7 8" key="1">
    <citation type="submission" date="2020-01" db="EMBL/GenBank/DDBJ databases">
        <title>Kibdelosporangium persica a novel Actinomycetes from a hot desert in Iran.</title>
        <authorList>
            <person name="Safaei N."/>
            <person name="Zaburannyi N."/>
            <person name="Mueller R."/>
            <person name="Wink J."/>
        </authorList>
    </citation>
    <scope>NUCLEOTIDE SEQUENCE [LARGE SCALE GENOMIC DNA]</scope>
    <source>
        <strain evidence="7 8">4NS15</strain>
    </source>
</reference>
<accession>A0ABX2FKJ7</accession>
<proteinExistence type="predicted"/>
<evidence type="ECO:0000313" key="7">
    <source>
        <dbReference type="EMBL" id="NRN71311.1"/>
    </source>
</evidence>
<dbReference type="PROSITE" id="PS50977">
    <property type="entry name" value="HTH_TETR_2"/>
    <property type="match status" value="1"/>
</dbReference>
<evidence type="ECO:0000256" key="1">
    <source>
        <dbReference type="ARBA" id="ARBA00023015"/>
    </source>
</evidence>
<organism evidence="7 8">
    <name type="scientific">Kibdelosporangium persicum</name>
    <dbReference type="NCBI Taxonomy" id="2698649"/>
    <lineage>
        <taxon>Bacteria</taxon>
        <taxon>Bacillati</taxon>
        <taxon>Actinomycetota</taxon>
        <taxon>Actinomycetes</taxon>
        <taxon>Pseudonocardiales</taxon>
        <taxon>Pseudonocardiaceae</taxon>
        <taxon>Kibdelosporangium</taxon>
    </lineage>
</organism>
<dbReference type="PANTHER" id="PTHR30055:SF151">
    <property type="entry name" value="TRANSCRIPTIONAL REGULATORY PROTEIN"/>
    <property type="match status" value="1"/>
</dbReference>
<dbReference type="Pfam" id="PF02909">
    <property type="entry name" value="TetR_C_1"/>
    <property type="match status" value="1"/>
</dbReference>
<dbReference type="SUPFAM" id="SSF46689">
    <property type="entry name" value="Homeodomain-like"/>
    <property type="match status" value="1"/>
</dbReference>
<feature type="region of interest" description="Disordered" evidence="5">
    <location>
        <begin position="33"/>
        <end position="56"/>
    </location>
</feature>
<evidence type="ECO:0000256" key="3">
    <source>
        <dbReference type="ARBA" id="ARBA00023163"/>
    </source>
</evidence>
<name>A0ABX2FKJ7_9PSEU</name>
<evidence type="ECO:0000256" key="4">
    <source>
        <dbReference type="PROSITE-ProRule" id="PRU00335"/>
    </source>
</evidence>
<dbReference type="InterPro" id="IPR036271">
    <property type="entry name" value="Tet_transcr_reg_TetR-rel_C_sf"/>
</dbReference>
<evidence type="ECO:0000256" key="2">
    <source>
        <dbReference type="ARBA" id="ARBA00023125"/>
    </source>
</evidence>
<evidence type="ECO:0000313" key="8">
    <source>
        <dbReference type="Proteomes" id="UP000763557"/>
    </source>
</evidence>
<sequence length="284" mass="31553">MSCAECGGPLPPGRRRGRPRRYCSRACQARAYRRRRDHGPAAQRRRLTGSLVASGTGDPRDRLVRLAVEMADAAGLDAVSMRTLAERAGIPAHALYRCVRNRADLLAGMAENVINGRMPHRKAPADPRARLERLARDEWTMYRHHPWLLAILATGQPPTGPAVLSMVDRTVEALTHAGYDPSDAFAAYLALGGYIQGMALLIERETADTTYRAWWSTTLNRLENTGRTQHRPWLAAARRIDPAHTDANLDTWFDFGLQRLLDGLLNPQRGPFPVPQTTKTVPAP</sequence>
<keyword evidence="1" id="KW-0805">Transcription regulation</keyword>
<keyword evidence="8" id="KW-1185">Reference proteome</keyword>
<dbReference type="Gene3D" id="1.10.357.10">
    <property type="entry name" value="Tetracycline Repressor, domain 2"/>
    <property type="match status" value="1"/>
</dbReference>
<dbReference type="InterPro" id="IPR001647">
    <property type="entry name" value="HTH_TetR"/>
</dbReference>
<dbReference type="EMBL" id="JAAATY010000059">
    <property type="protein sequence ID" value="NRN71311.1"/>
    <property type="molecule type" value="Genomic_DNA"/>
</dbReference>
<feature type="compositionally biased region" description="Basic residues" evidence="5">
    <location>
        <begin position="33"/>
        <end position="47"/>
    </location>
</feature>
<dbReference type="PANTHER" id="PTHR30055">
    <property type="entry name" value="HTH-TYPE TRANSCRIPTIONAL REGULATOR RUTR"/>
    <property type="match status" value="1"/>
</dbReference>
<keyword evidence="3" id="KW-0804">Transcription</keyword>
<dbReference type="Gene3D" id="1.10.10.60">
    <property type="entry name" value="Homeodomain-like"/>
    <property type="match status" value="1"/>
</dbReference>
<feature type="DNA-binding region" description="H-T-H motif" evidence="4">
    <location>
        <begin position="80"/>
        <end position="99"/>
    </location>
</feature>